<comment type="similarity">
    <text evidence="2 10">Belongs to the class-II aminoacyl-tRNA synthetase family.</text>
</comment>
<dbReference type="Pfam" id="PF02092">
    <property type="entry name" value="tRNA_synt_2f"/>
    <property type="match status" value="1"/>
</dbReference>
<comment type="caution">
    <text evidence="12">The sequence shown here is derived from an EMBL/GenBank/DDBJ whole genome shotgun (WGS) entry which is preliminary data.</text>
</comment>
<evidence type="ECO:0000313" key="16">
    <source>
        <dbReference type="Proteomes" id="UP000182763"/>
    </source>
</evidence>
<dbReference type="EC" id="6.1.1.14" evidence="10"/>
<dbReference type="GO" id="GO:0004814">
    <property type="term" value="F:arginine-tRNA ligase activity"/>
    <property type="evidence" value="ECO:0007669"/>
    <property type="project" value="InterPro"/>
</dbReference>
<proteinExistence type="inferred from homology"/>
<dbReference type="GO" id="GO:0006420">
    <property type="term" value="P:arginyl-tRNA aminoacylation"/>
    <property type="evidence" value="ECO:0007669"/>
    <property type="project" value="InterPro"/>
</dbReference>
<evidence type="ECO:0000256" key="1">
    <source>
        <dbReference type="ARBA" id="ARBA00004496"/>
    </source>
</evidence>
<dbReference type="PANTHER" id="PTHR30075">
    <property type="entry name" value="GLYCYL-TRNA SYNTHETASE"/>
    <property type="match status" value="1"/>
</dbReference>
<keyword evidence="6 10" id="KW-0067">ATP-binding</keyword>
<dbReference type="EMBL" id="PFTV01000096">
    <property type="protein sequence ID" value="PJB56982.1"/>
    <property type="molecule type" value="Genomic_DNA"/>
</dbReference>
<dbReference type="GO" id="GO:0005829">
    <property type="term" value="C:cytosol"/>
    <property type="evidence" value="ECO:0007669"/>
    <property type="project" value="TreeGrafter"/>
</dbReference>
<dbReference type="NCBIfam" id="TIGR00211">
    <property type="entry name" value="glyS"/>
    <property type="match status" value="1"/>
</dbReference>
<evidence type="ECO:0000256" key="8">
    <source>
        <dbReference type="ARBA" id="ARBA00023146"/>
    </source>
</evidence>
<comment type="subcellular location">
    <subcellularLocation>
        <location evidence="1 10">Cytoplasm</location>
    </subcellularLocation>
</comment>
<evidence type="ECO:0000256" key="2">
    <source>
        <dbReference type="ARBA" id="ARBA00008226"/>
    </source>
</evidence>
<evidence type="ECO:0000313" key="12">
    <source>
        <dbReference type="EMBL" id="OIP69751.1"/>
    </source>
</evidence>
<dbReference type="GO" id="GO:0004820">
    <property type="term" value="F:glycine-tRNA ligase activity"/>
    <property type="evidence" value="ECO:0007669"/>
    <property type="project" value="UniProtKB-UniRule"/>
</dbReference>
<evidence type="ECO:0000313" key="17">
    <source>
        <dbReference type="Proteomes" id="UP000228560"/>
    </source>
</evidence>
<evidence type="ECO:0000313" key="15">
    <source>
        <dbReference type="EMBL" id="PJB56982.1"/>
    </source>
</evidence>
<dbReference type="EMBL" id="MNYY01000096">
    <property type="protein sequence ID" value="OIP69751.1"/>
    <property type="molecule type" value="Genomic_DNA"/>
</dbReference>
<reference evidence="17 18" key="3">
    <citation type="submission" date="2017-09" db="EMBL/GenBank/DDBJ databases">
        <title>Depth-based differentiation of microbial function through sediment-hosted aquifers and enrichment of novel symbionts in the deep terrestrial subsurface.</title>
        <authorList>
            <person name="Probst A.J."/>
            <person name="Ladd B."/>
            <person name="Jarett J.K."/>
            <person name="Geller-Mcgrath D.E."/>
            <person name="Sieber C.M."/>
            <person name="Emerson J.B."/>
            <person name="Anantharaman K."/>
            <person name="Thomas B.C."/>
            <person name="Malmstrom R."/>
            <person name="Stieglmeier M."/>
            <person name="Klingl A."/>
            <person name="Woyke T."/>
            <person name="Ryan C.M."/>
            <person name="Banfield J.F."/>
        </authorList>
    </citation>
    <scope>NUCLEOTIDE SEQUENCE [LARGE SCALE GENOMIC DNA]</scope>
    <source>
        <strain evidence="14">CG_4_10_14_3_um_filter_34_13</strain>
        <strain evidence="15">CG_4_9_14_3_um_filter_33_16</strain>
    </source>
</reference>
<comment type="subunit">
    <text evidence="10">Tetramer of two alpha and two beta subunits.</text>
</comment>
<reference evidence="12 16" key="1">
    <citation type="journal article" date="2016" name="Environ. Microbiol.">
        <title>Genomic resolution of a cold subsurface aquifer community provides metabolic insights for novel microbes adapted to high CO concentrations.</title>
        <authorList>
            <person name="Probst A.J."/>
            <person name="Castelle C.J."/>
            <person name="Singh A."/>
            <person name="Brown C.T."/>
            <person name="Anantharaman K."/>
            <person name="Sharon I."/>
            <person name="Hug L.A."/>
            <person name="Burstein D."/>
            <person name="Emerson J.B."/>
            <person name="Thomas B.C."/>
            <person name="Banfield J.F."/>
        </authorList>
    </citation>
    <scope>NUCLEOTIDE SEQUENCE [LARGE SCALE GENOMIC DNA]</scope>
    <source>
        <strain evidence="12">CG2_30_33_13</strain>
    </source>
</reference>
<dbReference type="RefSeq" id="WP_406607151.1">
    <property type="nucleotide sequence ID" value="NZ_PFKO01000115.1"/>
</dbReference>
<gene>
    <name evidence="10" type="primary">glyS</name>
    <name evidence="12" type="ORF">AUK42_04845</name>
    <name evidence="15" type="ORF">CO097_03965</name>
    <name evidence="14" type="ORF">COZ07_03190</name>
    <name evidence="13" type="ORF">COZ58_02805</name>
</gene>
<sequence length="700" mass="81977">MSEVILEIGTEEIPAQYIENALKNLQQLAQKYLKEARINYKEIKVYATPRRLILFISHIHEKQEDIFQKIKGPAYSIAYNKDLQPQKPALKFAQSQGINVENLIIEDTKRGKYVFASKSKIGQPSIDILSQMFPKIIRSIQFPKSMRWEDKNLRFIRPIRWVLALYDGKIIRFNLEGLNSGNVTYGHRLLAPQKIKISFTKEYLKELEKNYVIIDPKIRENVIKTEIKQIIKLIGGQEIINEKLLKETVYLVEYPYAVLGKYDPKYLELPLEVLTIVMEKHQKYFPVFEKKHKLLPLFIVVINNSKEYADKIIKGNENVLRARLEDAKFFYQEDQKIPLEKRVTKLKSVIFHENLGNLFDKTKRLKLLGKYIADCLQVEPQVKKDLLRSAYLCKADLVTEMVKEFPELQGIMGKEYAIFSNEKREIAEAISEHYLPRFFGDILPKTKNGIILGIADKVDNIVGCFTRGLAPTGSQDPYGLRRQALGIIKIVLEKNLEISLKDVICKSLCFYKKNVFFKLEKEKNEITSQILYFFQQRIKNIFLEEGIYYDIIDAVLTVDNKGDLFDIKRRIEVINELYNQPIFKKILNSSNRVLNLSKNDKEIEVDKSLLKEKAEYNLYYNYENIVPRVKEYIFNKEYKRVFDLLEDLCEPVEEFFEKVLVMTKEANIRRNRIAIIKKISILFNQIADLSKIVSIKEKGE</sequence>
<evidence type="ECO:0000256" key="9">
    <source>
        <dbReference type="ARBA" id="ARBA00047937"/>
    </source>
</evidence>
<dbReference type="GO" id="GO:0006426">
    <property type="term" value="P:glycyl-tRNA aminoacylation"/>
    <property type="evidence" value="ECO:0007669"/>
    <property type="project" value="UniProtKB-UniRule"/>
</dbReference>
<dbReference type="Proteomes" id="UP000231493">
    <property type="component" value="Unassembled WGS sequence"/>
</dbReference>
<dbReference type="InterPro" id="IPR008909">
    <property type="entry name" value="DALR_anticod-bd"/>
</dbReference>
<evidence type="ECO:0000256" key="5">
    <source>
        <dbReference type="ARBA" id="ARBA00022741"/>
    </source>
</evidence>
<dbReference type="PRINTS" id="PR01045">
    <property type="entry name" value="TRNASYNTHGB"/>
</dbReference>
<dbReference type="AlphaFoldDB" id="A0A1J5GM70"/>
<reference evidence="13" key="2">
    <citation type="submission" date="2017-09" db="EMBL/GenBank/DDBJ databases">
        <title>Depth-based differentiation of microbial function through sediment-hosted aquifers and enrichment of novel symbionts in the deep terrestrial subsurface.</title>
        <authorList>
            <person name="Probst A.J."/>
            <person name="Ladd B."/>
            <person name="Jarett J.K."/>
            <person name="Geller-Mcgrath D.E."/>
            <person name="Sieber C.M.K."/>
            <person name="Emerson J.B."/>
            <person name="Anantharaman K."/>
            <person name="Thomas B.C."/>
            <person name="Malmstrom R."/>
            <person name="Stieglmeier M."/>
            <person name="Klingl A."/>
            <person name="Woyke T."/>
            <person name="Ryan C.M."/>
            <person name="Banfield J.F."/>
        </authorList>
    </citation>
    <scope>NUCLEOTIDE SEQUENCE</scope>
    <source>
        <strain evidence="13">CG_4_8_14_3_um_filter_34_18</strain>
    </source>
</reference>
<evidence type="ECO:0000313" key="18">
    <source>
        <dbReference type="Proteomes" id="UP000230646"/>
    </source>
</evidence>
<dbReference type="GO" id="GO:0005524">
    <property type="term" value="F:ATP binding"/>
    <property type="evidence" value="ECO:0007669"/>
    <property type="project" value="UniProtKB-UniRule"/>
</dbReference>
<organism evidence="12 16">
    <name type="scientific">Candidatus Infernicultor aquiphilus</name>
    <dbReference type="NCBI Taxonomy" id="1805029"/>
    <lineage>
        <taxon>Bacteria</taxon>
        <taxon>Pseudomonadati</taxon>
        <taxon>Atribacterota</taxon>
        <taxon>Candidatus Phoenicimicrobiia</taxon>
        <taxon>Candidatus Pheonicimicrobiales</taxon>
        <taxon>Candidatus Phoenicimicrobiaceae</taxon>
        <taxon>Candidatus Infernicultor</taxon>
    </lineage>
</organism>
<evidence type="ECO:0000259" key="11">
    <source>
        <dbReference type="Pfam" id="PF05746"/>
    </source>
</evidence>
<accession>A0A2M7K9B2</accession>
<keyword evidence="5 10" id="KW-0547">Nucleotide-binding</keyword>
<dbReference type="EMBL" id="PFKO01000115">
    <property type="protein sequence ID" value="PIY33163.1"/>
    <property type="molecule type" value="Genomic_DNA"/>
</dbReference>
<dbReference type="PROSITE" id="PS50861">
    <property type="entry name" value="AA_TRNA_LIGASE_II_GLYAB"/>
    <property type="match status" value="1"/>
</dbReference>
<evidence type="ECO:0000313" key="14">
    <source>
        <dbReference type="EMBL" id="PIY33163.1"/>
    </source>
</evidence>
<dbReference type="Pfam" id="PF05746">
    <property type="entry name" value="DALR_1"/>
    <property type="match status" value="1"/>
</dbReference>
<protein>
    <recommendedName>
        <fullName evidence="10">Glycine--tRNA ligase beta subunit</fullName>
        <ecNumber evidence="10">6.1.1.14</ecNumber>
    </recommendedName>
    <alternativeName>
        <fullName evidence="10">Glycyl-tRNA synthetase beta subunit</fullName>
        <shortName evidence="10">GlyRS</shortName>
    </alternativeName>
</protein>
<evidence type="ECO:0000256" key="10">
    <source>
        <dbReference type="HAMAP-Rule" id="MF_00255"/>
    </source>
</evidence>
<dbReference type="Proteomes" id="UP000182763">
    <property type="component" value="Unassembled WGS sequence"/>
</dbReference>
<dbReference type="HAMAP" id="MF_00255">
    <property type="entry name" value="Gly_tRNA_synth_beta"/>
    <property type="match status" value="1"/>
</dbReference>
<dbReference type="STRING" id="1805029.AUK42_04845"/>
<dbReference type="Proteomes" id="UP000228560">
    <property type="component" value="Unassembled WGS sequence"/>
</dbReference>
<name>A0A1J5GM70_9BACT</name>
<dbReference type="InterPro" id="IPR006194">
    <property type="entry name" value="Gly-tRNA-synth_heterodimer"/>
</dbReference>
<dbReference type="SUPFAM" id="SSF109604">
    <property type="entry name" value="HD-domain/PDEase-like"/>
    <property type="match status" value="1"/>
</dbReference>
<keyword evidence="3 10" id="KW-0963">Cytoplasm</keyword>
<accession>A0A2M7PR82</accession>
<dbReference type="PANTHER" id="PTHR30075:SF2">
    <property type="entry name" value="GLYCINE--TRNA LIGASE, CHLOROPLASTIC_MITOCHONDRIAL 2"/>
    <property type="match status" value="1"/>
</dbReference>
<dbReference type="InterPro" id="IPR015944">
    <property type="entry name" value="Gly-tRNA-synth_bsu"/>
</dbReference>
<evidence type="ECO:0000313" key="13">
    <source>
        <dbReference type="EMBL" id="PIX34731.1"/>
    </source>
</evidence>
<dbReference type="EMBL" id="PFIP01000051">
    <property type="protein sequence ID" value="PIX34731.1"/>
    <property type="molecule type" value="Genomic_DNA"/>
</dbReference>
<feature type="domain" description="DALR anticodon binding" evidence="11">
    <location>
        <begin position="597"/>
        <end position="689"/>
    </location>
</feature>
<dbReference type="Proteomes" id="UP000230646">
    <property type="component" value="Unassembled WGS sequence"/>
</dbReference>
<keyword evidence="7 10" id="KW-0648">Protein biosynthesis</keyword>
<accession>A0A1J5GM70</accession>
<comment type="catalytic activity">
    <reaction evidence="9 10">
        <text>tRNA(Gly) + glycine + ATP = glycyl-tRNA(Gly) + AMP + diphosphate</text>
        <dbReference type="Rhea" id="RHEA:16013"/>
        <dbReference type="Rhea" id="RHEA-COMP:9664"/>
        <dbReference type="Rhea" id="RHEA-COMP:9683"/>
        <dbReference type="ChEBI" id="CHEBI:30616"/>
        <dbReference type="ChEBI" id="CHEBI:33019"/>
        <dbReference type="ChEBI" id="CHEBI:57305"/>
        <dbReference type="ChEBI" id="CHEBI:78442"/>
        <dbReference type="ChEBI" id="CHEBI:78522"/>
        <dbReference type="ChEBI" id="CHEBI:456215"/>
        <dbReference type="EC" id="6.1.1.14"/>
    </reaction>
</comment>
<evidence type="ECO:0000256" key="3">
    <source>
        <dbReference type="ARBA" id="ARBA00022490"/>
    </source>
</evidence>
<evidence type="ECO:0000256" key="6">
    <source>
        <dbReference type="ARBA" id="ARBA00022840"/>
    </source>
</evidence>
<keyword evidence="4 10" id="KW-0436">Ligase</keyword>
<accession>A0A2M8CD50</accession>
<evidence type="ECO:0000256" key="7">
    <source>
        <dbReference type="ARBA" id="ARBA00022917"/>
    </source>
</evidence>
<keyword evidence="8 10" id="KW-0030">Aminoacyl-tRNA synthetase</keyword>
<evidence type="ECO:0000256" key="4">
    <source>
        <dbReference type="ARBA" id="ARBA00022598"/>
    </source>
</evidence>